<dbReference type="InterPro" id="IPR001932">
    <property type="entry name" value="PPM-type_phosphatase-like_dom"/>
</dbReference>
<protein>
    <submittedName>
        <fullName evidence="4">Serine/threonine-protein phosphatase</fullName>
    </submittedName>
</protein>
<dbReference type="OrthoDB" id="341868at2"/>
<dbReference type="EMBL" id="RQFP01000001">
    <property type="protein sequence ID" value="TGK96952.1"/>
    <property type="molecule type" value="Genomic_DNA"/>
</dbReference>
<dbReference type="SUPFAM" id="SSF81606">
    <property type="entry name" value="PP2C-like"/>
    <property type="match status" value="1"/>
</dbReference>
<dbReference type="Pfam" id="PF07228">
    <property type="entry name" value="SpoIIE"/>
    <property type="match status" value="1"/>
</dbReference>
<dbReference type="InterPro" id="IPR052016">
    <property type="entry name" value="Bact_Sigma-Reg"/>
</dbReference>
<dbReference type="Proteomes" id="UP000297891">
    <property type="component" value="Unassembled WGS sequence"/>
</dbReference>
<proteinExistence type="predicted"/>
<keyword evidence="5" id="KW-1185">Reference proteome</keyword>
<feature type="transmembrane region" description="Helical" evidence="2">
    <location>
        <begin position="119"/>
        <end position="137"/>
    </location>
</feature>
<keyword evidence="2" id="KW-1133">Transmembrane helix</keyword>
<dbReference type="Gene3D" id="3.60.40.10">
    <property type="entry name" value="PPM-type phosphatase domain"/>
    <property type="match status" value="1"/>
</dbReference>
<feature type="transmembrane region" description="Helical" evidence="2">
    <location>
        <begin position="35"/>
        <end position="56"/>
    </location>
</feature>
<keyword evidence="2" id="KW-0472">Membrane</keyword>
<feature type="transmembrane region" description="Helical" evidence="2">
    <location>
        <begin position="174"/>
        <end position="195"/>
    </location>
</feature>
<evidence type="ECO:0000313" key="5">
    <source>
        <dbReference type="Proteomes" id="UP000297891"/>
    </source>
</evidence>
<evidence type="ECO:0000256" key="2">
    <source>
        <dbReference type="SAM" id="Phobius"/>
    </source>
</evidence>
<organism evidence="4 5">
    <name type="scientific">Leptospira brenneri</name>
    <dbReference type="NCBI Taxonomy" id="2023182"/>
    <lineage>
        <taxon>Bacteria</taxon>
        <taxon>Pseudomonadati</taxon>
        <taxon>Spirochaetota</taxon>
        <taxon>Spirochaetia</taxon>
        <taxon>Leptospirales</taxon>
        <taxon>Leptospiraceae</taxon>
        <taxon>Leptospira</taxon>
    </lineage>
</organism>
<feature type="transmembrane region" description="Helical" evidence="2">
    <location>
        <begin position="90"/>
        <end position="113"/>
    </location>
</feature>
<dbReference type="InterPro" id="IPR036457">
    <property type="entry name" value="PPM-type-like_dom_sf"/>
</dbReference>
<feature type="domain" description="PPM-type phosphatase" evidence="3">
    <location>
        <begin position="235"/>
        <end position="453"/>
    </location>
</feature>
<sequence length="455" mass="52083">MTRSFYLYFKEIFRKPTKSEWEILKLVEARYDKEYTFYIFITHVIVYSLLIAPPFSEIRSQVLPYLLGVSIARLILLLQFYTKNIPIHRVIYFSGFVADGLVYIVFIVGIHSFPSLGSFYLLNSYLMSFIFPILLYSTRLDPKACILSAIYFSVLHIIYIFNLPSSVSDQFSFFSKYFLVLVYWGSAALGTVFILNKRKDTTDMYNLSEEKRFIQHELELAKKVQDALFPGNIKIPNIAFTFYRKSPNVIGGDFFDFVQLREGNVGVFLTDVAGHGISSAMVASIMKVLVSTIPYRFKTAPAKLMDYLDDRLAHDLNKYHASAIYLFFDFIEKKLTLGNAGHPYLILAHKGEDYQELETQGAILGFNIKIPPITEKIIPIAPGDRFFIYTDGLIESTDPEGNSLGTEGLLALLNRHRQSSNIKDLEINLLTELKSDYGLDSFSDDTMFLILEVEE</sequence>
<feature type="transmembrane region" description="Helical" evidence="2">
    <location>
        <begin position="144"/>
        <end position="162"/>
    </location>
</feature>
<feature type="transmembrane region" description="Helical" evidence="2">
    <location>
        <begin position="62"/>
        <end position="81"/>
    </location>
</feature>
<name>A0A2M9XZI5_9LEPT</name>
<evidence type="ECO:0000259" key="3">
    <source>
        <dbReference type="SMART" id="SM00331"/>
    </source>
</evidence>
<dbReference type="SMART" id="SM00331">
    <property type="entry name" value="PP2C_SIG"/>
    <property type="match status" value="1"/>
</dbReference>
<keyword evidence="1" id="KW-0378">Hydrolase</keyword>
<dbReference type="PANTHER" id="PTHR43156">
    <property type="entry name" value="STAGE II SPORULATION PROTEIN E-RELATED"/>
    <property type="match status" value="1"/>
</dbReference>
<reference evidence="4" key="1">
    <citation type="journal article" date="2019" name="PLoS Negl. Trop. Dis.">
        <title>Revisiting the worldwide diversity of Leptospira species in the environment.</title>
        <authorList>
            <person name="Vincent A.T."/>
            <person name="Schiettekatte O."/>
            <person name="Bourhy P."/>
            <person name="Veyrier F.J."/>
            <person name="Picardeau M."/>
        </authorList>
    </citation>
    <scope>NUCLEOTIDE SEQUENCE [LARGE SCALE GENOMIC DNA]</scope>
    <source>
        <strain evidence="4">201800277</strain>
    </source>
</reference>
<comment type="caution">
    <text evidence="4">The sequence shown here is derived from an EMBL/GenBank/DDBJ whole genome shotgun (WGS) entry which is preliminary data.</text>
</comment>
<dbReference type="GO" id="GO:0016791">
    <property type="term" value="F:phosphatase activity"/>
    <property type="evidence" value="ECO:0007669"/>
    <property type="project" value="TreeGrafter"/>
</dbReference>
<dbReference type="PANTHER" id="PTHR43156:SF2">
    <property type="entry name" value="STAGE II SPORULATION PROTEIN E"/>
    <property type="match status" value="1"/>
</dbReference>
<keyword evidence="2" id="KW-0812">Transmembrane</keyword>
<evidence type="ECO:0000256" key="1">
    <source>
        <dbReference type="ARBA" id="ARBA00022801"/>
    </source>
</evidence>
<dbReference type="RefSeq" id="WP_100791388.1">
    <property type="nucleotide sequence ID" value="NZ_NPDQ01000006.1"/>
</dbReference>
<dbReference type="AlphaFoldDB" id="A0A2M9XZI5"/>
<evidence type="ECO:0000313" key="4">
    <source>
        <dbReference type="EMBL" id="TGK96952.1"/>
    </source>
</evidence>
<accession>A0A2M9XZI5</accession>
<gene>
    <name evidence="4" type="ORF">EHQ30_10285</name>
</gene>